<proteinExistence type="predicted"/>
<evidence type="ECO:0000313" key="2">
    <source>
        <dbReference type="Proteomes" id="UP000199533"/>
    </source>
</evidence>
<protein>
    <submittedName>
        <fullName evidence="1">Uncharacterized protein</fullName>
    </submittedName>
</protein>
<gene>
    <name evidence="1" type="ORF">SAMN05216302_100960</name>
</gene>
<dbReference type="Proteomes" id="UP000199533">
    <property type="component" value="Unassembled WGS sequence"/>
</dbReference>
<dbReference type="EMBL" id="FOSP01000009">
    <property type="protein sequence ID" value="SFK56519.1"/>
    <property type="molecule type" value="Genomic_DNA"/>
</dbReference>
<evidence type="ECO:0000313" key="1">
    <source>
        <dbReference type="EMBL" id="SFK56519.1"/>
    </source>
</evidence>
<reference evidence="2" key="1">
    <citation type="submission" date="2016-10" db="EMBL/GenBank/DDBJ databases">
        <authorList>
            <person name="Varghese N."/>
            <person name="Submissions S."/>
        </authorList>
    </citation>
    <scope>NUCLEOTIDE SEQUENCE [LARGE SCALE GENOMIC DNA]</scope>
    <source>
        <strain evidence="2">Nm69</strain>
    </source>
</reference>
<accession>A0A1I4AL89</accession>
<organism evidence="1 2">
    <name type="scientific">Nitrosomonas aestuarii</name>
    <dbReference type="NCBI Taxonomy" id="52441"/>
    <lineage>
        <taxon>Bacteria</taxon>
        <taxon>Pseudomonadati</taxon>
        <taxon>Pseudomonadota</taxon>
        <taxon>Betaproteobacteria</taxon>
        <taxon>Nitrosomonadales</taxon>
        <taxon>Nitrosomonadaceae</taxon>
        <taxon>Nitrosomonas</taxon>
    </lineage>
</organism>
<dbReference type="STRING" id="52441.SAMN05216302_100960"/>
<sequence length="92" mass="10236">MIQIAQQMLTPEILSINRPKKDISDAAGTRQRQVSKLLQAIYVRLITDPKDEAQNVGVKKQSLCVKSEHLEFAFDAATVNQIVFQQPVKSAG</sequence>
<keyword evidence="2" id="KW-1185">Reference proteome</keyword>
<name>A0A1I4AL89_9PROT</name>
<dbReference type="AlphaFoldDB" id="A0A1I4AL89"/>